<name>A0A8T0RPI3_PANVG</name>
<evidence type="ECO:0000313" key="2">
    <source>
        <dbReference type="Proteomes" id="UP000823388"/>
    </source>
</evidence>
<sequence length="122" mass="12922">MCALYGDRSYVPSLVLSMRYLHGTLAAMEFQGSVKVSSAHASSVLAMPPALGVPSPSSLPLLVAAARFPLSLHSVLLGDDAAGSSSSQLPIRASPAVVHVEPAYEWHLVAGTRRRRLPVPHR</sequence>
<protein>
    <submittedName>
        <fullName evidence="1">Uncharacterized protein</fullName>
    </submittedName>
</protein>
<keyword evidence="2" id="KW-1185">Reference proteome</keyword>
<accession>A0A8T0RPI3</accession>
<gene>
    <name evidence="1" type="ORF">PVAP13_5NG212500</name>
</gene>
<comment type="caution">
    <text evidence="1">The sequence shown here is derived from an EMBL/GenBank/DDBJ whole genome shotgun (WGS) entry which is preliminary data.</text>
</comment>
<organism evidence="1 2">
    <name type="scientific">Panicum virgatum</name>
    <name type="common">Blackwell switchgrass</name>
    <dbReference type="NCBI Taxonomy" id="38727"/>
    <lineage>
        <taxon>Eukaryota</taxon>
        <taxon>Viridiplantae</taxon>
        <taxon>Streptophyta</taxon>
        <taxon>Embryophyta</taxon>
        <taxon>Tracheophyta</taxon>
        <taxon>Spermatophyta</taxon>
        <taxon>Magnoliopsida</taxon>
        <taxon>Liliopsida</taxon>
        <taxon>Poales</taxon>
        <taxon>Poaceae</taxon>
        <taxon>PACMAD clade</taxon>
        <taxon>Panicoideae</taxon>
        <taxon>Panicodae</taxon>
        <taxon>Paniceae</taxon>
        <taxon>Panicinae</taxon>
        <taxon>Panicum</taxon>
        <taxon>Panicum sect. Hiantes</taxon>
    </lineage>
</organism>
<dbReference type="Proteomes" id="UP000823388">
    <property type="component" value="Chromosome 5N"/>
</dbReference>
<proteinExistence type="predicted"/>
<evidence type="ECO:0000313" key="1">
    <source>
        <dbReference type="EMBL" id="KAG2588252.1"/>
    </source>
</evidence>
<dbReference type="EMBL" id="CM029046">
    <property type="protein sequence ID" value="KAG2588252.1"/>
    <property type="molecule type" value="Genomic_DNA"/>
</dbReference>
<reference evidence="1" key="1">
    <citation type="submission" date="2020-05" db="EMBL/GenBank/DDBJ databases">
        <title>WGS assembly of Panicum virgatum.</title>
        <authorList>
            <person name="Lovell J.T."/>
            <person name="Jenkins J."/>
            <person name="Shu S."/>
            <person name="Juenger T.E."/>
            <person name="Schmutz J."/>
        </authorList>
    </citation>
    <scope>NUCLEOTIDE SEQUENCE</scope>
    <source>
        <strain evidence="1">AP13</strain>
    </source>
</reference>
<dbReference type="AlphaFoldDB" id="A0A8T0RPI3"/>